<accession>A0A9J6FA20</accession>
<dbReference type="OrthoDB" id="5989141at2759"/>
<evidence type="ECO:0000313" key="1">
    <source>
        <dbReference type="EMBL" id="KAH9359818.1"/>
    </source>
</evidence>
<dbReference type="Proteomes" id="UP000821853">
    <property type="component" value="Chromosome 1"/>
</dbReference>
<keyword evidence="2" id="KW-1185">Reference proteome</keyword>
<organism evidence="1 2">
    <name type="scientific">Haemaphysalis longicornis</name>
    <name type="common">Bush tick</name>
    <dbReference type="NCBI Taxonomy" id="44386"/>
    <lineage>
        <taxon>Eukaryota</taxon>
        <taxon>Metazoa</taxon>
        <taxon>Ecdysozoa</taxon>
        <taxon>Arthropoda</taxon>
        <taxon>Chelicerata</taxon>
        <taxon>Arachnida</taxon>
        <taxon>Acari</taxon>
        <taxon>Parasitiformes</taxon>
        <taxon>Ixodida</taxon>
        <taxon>Ixodoidea</taxon>
        <taxon>Ixodidae</taxon>
        <taxon>Haemaphysalinae</taxon>
        <taxon>Haemaphysalis</taxon>
    </lineage>
</organism>
<dbReference type="EMBL" id="JABSTR010000001">
    <property type="protein sequence ID" value="KAH9359818.1"/>
    <property type="molecule type" value="Genomic_DNA"/>
</dbReference>
<evidence type="ECO:0000313" key="2">
    <source>
        <dbReference type="Proteomes" id="UP000821853"/>
    </source>
</evidence>
<proteinExistence type="predicted"/>
<name>A0A9J6FA20_HAELO</name>
<gene>
    <name evidence="1" type="ORF">HPB48_015831</name>
</gene>
<protein>
    <submittedName>
        <fullName evidence="1">Uncharacterized protein</fullName>
    </submittedName>
</protein>
<dbReference type="VEuPathDB" id="VectorBase:HLOH_040470"/>
<comment type="caution">
    <text evidence="1">The sequence shown here is derived from an EMBL/GenBank/DDBJ whole genome shotgun (WGS) entry which is preliminary data.</text>
</comment>
<reference evidence="1 2" key="1">
    <citation type="journal article" date="2020" name="Cell">
        <title>Large-Scale Comparative Analyses of Tick Genomes Elucidate Their Genetic Diversity and Vector Capacities.</title>
        <authorList>
            <consortium name="Tick Genome and Microbiome Consortium (TIGMIC)"/>
            <person name="Jia N."/>
            <person name="Wang J."/>
            <person name="Shi W."/>
            <person name="Du L."/>
            <person name="Sun Y."/>
            <person name="Zhan W."/>
            <person name="Jiang J.F."/>
            <person name="Wang Q."/>
            <person name="Zhang B."/>
            <person name="Ji P."/>
            <person name="Bell-Sakyi L."/>
            <person name="Cui X.M."/>
            <person name="Yuan T.T."/>
            <person name="Jiang B.G."/>
            <person name="Yang W.F."/>
            <person name="Lam T.T."/>
            <person name="Chang Q.C."/>
            <person name="Ding S.J."/>
            <person name="Wang X.J."/>
            <person name="Zhu J.G."/>
            <person name="Ruan X.D."/>
            <person name="Zhao L."/>
            <person name="Wei J.T."/>
            <person name="Ye R.Z."/>
            <person name="Que T.C."/>
            <person name="Du C.H."/>
            <person name="Zhou Y.H."/>
            <person name="Cheng J.X."/>
            <person name="Dai P.F."/>
            <person name="Guo W.B."/>
            <person name="Han X.H."/>
            <person name="Huang E.J."/>
            <person name="Li L.F."/>
            <person name="Wei W."/>
            <person name="Gao Y.C."/>
            <person name="Liu J.Z."/>
            <person name="Shao H.Z."/>
            <person name="Wang X."/>
            <person name="Wang C.C."/>
            <person name="Yang T.C."/>
            <person name="Huo Q.B."/>
            <person name="Li W."/>
            <person name="Chen H.Y."/>
            <person name="Chen S.E."/>
            <person name="Zhou L.G."/>
            <person name="Ni X.B."/>
            <person name="Tian J.H."/>
            <person name="Sheng Y."/>
            <person name="Liu T."/>
            <person name="Pan Y.S."/>
            <person name="Xia L.Y."/>
            <person name="Li J."/>
            <person name="Zhao F."/>
            <person name="Cao W.C."/>
        </authorList>
    </citation>
    <scope>NUCLEOTIDE SEQUENCE [LARGE SCALE GENOMIC DNA]</scope>
    <source>
        <strain evidence="1">HaeL-2018</strain>
    </source>
</reference>
<sequence length="95" mass="11537">MAKELRALFDELKRDLRADFKELRESLDQDVHKELREMNTFITFATNTMKKLRPKTRYLKHQTRNLKNCALNLHDRLKTTKREFFKLSSTRVVRI</sequence>
<dbReference type="AlphaFoldDB" id="A0A9J6FA20"/>